<dbReference type="Pfam" id="PF13464">
    <property type="entry name" value="RodZ_C"/>
    <property type="match status" value="1"/>
</dbReference>
<dbReference type="PANTHER" id="PTHR34475">
    <property type="match status" value="1"/>
</dbReference>
<dbReference type="RefSeq" id="WP_252465277.1">
    <property type="nucleotide sequence ID" value="NZ_JALBWM010000015.1"/>
</dbReference>
<evidence type="ECO:0000313" key="3">
    <source>
        <dbReference type="EMBL" id="MCO1333832.1"/>
    </source>
</evidence>
<feature type="domain" description="Cytoskeleton protein RodZ-like C-terminal" evidence="2">
    <location>
        <begin position="239"/>
        <end position="309"/>
    </location>
</feature>
<gene>
    <name evidence="3" type="ORF">MO867_05705</name>
</gene>
<sequence>MTDSSPEHRNSGEAASNTQKASPGSMLQAAREAAGLSREELSQRLCIIDNTVEWLETDNYARQPDVVYARGYIRNTCRELKIPSEPVLKAYDRDRPQPSKRAESRRMGKAEAFNPDRKRGHGFLALIPLLLAGGVFWWKYGTPVNIPGVPVIEEAVEGVVQTPTAQASTTLAVAGVSEGERGDETGPQSANSAIAQVPEPGSKTIETASSVQEVRNAGTEKPISSEVADLDQALQGALRLRFDEDAWIEVKDAQGVVLLAGVQAAGSSKALEGRAPFELMLGNAEATHVVYREETIDSQPIGDRRTRRLIVGD</sequence>
<organism evidence="3 4">
    <name type="scientific">Microbulbifer okhotskensis</name>
    <dbReference type="NCBI Taxonomy" id="2926617"/>
    <lineage>
        <taxon>Bacteria</taxon>
        <taxon>Pseudomonadati</taxon>
        <taxon>Pseudomonadota</taxon>
        <taxon>Gammaproteobacteria</taxon>
        <taxon>Cellvibrionales</taxon>
        <taxon>Microbulbiferaceae</taxon>
        <taxon>Microbulbifer</taxon>
    </lineage>
</organism>
<evidence type="ECO:0000313" key="4">
    <source>
        <dbReference type="Proteomes" id="UP001139028"/>
    </source>
</evidence>
<name>A0A9X2EKE0_9GAMM</name>
<feature type="region of interest" description="Disordered" evidence="1">
    <location>
        <begin position="91"/>
        <end position="114"/>
    </location>
</feature>
<dbReference type="AlphaFoldDB" id="A0A9X2EKE0"/>
<dbReference type="EMBL" id="JALBWM010000015">
    <property type="protein sequence ID" value="MCO1333832.1"/>
    <property type="molecule type" value="Genomic_DNA"/>
</dbReference>
<keyword evidence="4" id="KW-1185">Reference proteome</keyword>
<feature type="region of interest" description="Disordered" evidence="1">
    <location>
        <begin position="1"/>
        <end position="33"/>
    </location>
</feature>
<protein>
    <submittedName>
        <fullName evidence="3">DUF4115 domain-containing protein</fullName>
    </submittedName>
</protein>
<feature type="compositionally biased region" description="Basic and acidic residues" evidence="1">
    <location>
        <begin position="1"/>
        <end position="11"/>
    </location>
</feature>
<dbReference type="GO" id="GO:0003677">
    <property type="term" value="F:DNA binding"/>
    <property type="evidence" value="ECO:0007669"/>
    <property type="project" value="InterPro"/>
</dbReference>
<dbReference type="Pfam" id="PF13413">
    <property type="entry name" value="HTH_25"/>
    <property type="match status" value="1"/>
</dbReference>
<evidence type="ECO:0000256" key="1">
    <source>
        <dbReference type="SAM" id="MobiDB-lite"/>
    </source>
</evidence>
<comment type="caution">
    <text evidence="3">The sequence shown here is derived from an EMBL/GenBank/DDBJ whole genome shotgun (WGS) entry which is preliminary data.</text>
</comment>
<dbReference type="InterPro" id="IPR050400">
    <property type="entry name" value="Bact_Cytoskel_RodZ"/>
</dbReference>
<reference evidence="3" key="1">
    <citation type="journal article" date="2022" name="Arch. Microbiol.">
        <title>Microbulbifer okhotskensis sp. nov., isolated from a deep bottom sediment of the Okhotsk Sea.</title>
        <authorList>
            <person name="Romanenko L."/>
            <person name="Kurilenko V."/>
            <person name="Otstavnykh N."/>
            <person name="Velansky P."/>
            <person name="Isaeva M."/>
            <person name="Mikhailov V."/>
        </authorList>
    </citation>
    <scope>NUCLEOTIDE SEQUENCE</scope>
    <source>
        <strain evidence="3">OS29</strain>
    </source>
</reference>
<accession>A0A9X2EKE0</accession>
<proteinExistence type="predicted"/>
<dbReference type="Gene3D" id="1.10.260.40">
    <property type="entry name" value="lambda repressor-like DNA-binding domains"/>
    <property type="match status" value="1"/>
</dbReference>
<dbReference type="PANTHER" id="PTHR34475:SF1">
    <property type="entry name" value="CYTOSKELETON PROTEIN RODZ"/>
    <property type="match status" value="1"/>
</dbReference>
<dbReference type="InterPro" id="IPR010982">
    <property type="entry name" value="Lambda_DNA-bd_dom_sf"/>
</dbReference>
<feature type="compositionally biased region" description="Polar residues" evidence="1">
    <location>
        <begin position="13"/>
        <end position="22"/>
    </location>
</feature>
<dbReference type="InterPro" id="IPR025194">
    <property type="entry name" value="RodZ-like_C"/>
</dbReference>
<dbReference type="InterPro" id="IPR001387">
    <property type="entry name" value="Cro/C1-type_HTH"/>
</dbReference>
<dbReference type="Proteomes" id="UP001139028">
    <property type="component" value="Unassembled WGS sequence"/>
</dbReference>
<evidence type="ECO:0000259" key="2">
    <source>
        <dbReference type="Pfam" id="PF13464"/>
    </source>
</evidence>
<dbReference type="CDD" id="cd00093">
    <property type="entry name" value="HTH_XRE"/>
    <property type="match status" value="1"/>
</dbReference>